<evidence type="ECO:0000256" key="3">
    <source>
        <dbReference type="ARBA" id="ARBA00022630"/>
    </source>
</evidence>
<sequence>MIWDYIVVGGGTAGCVLANRLSADSNVKVLLLEAGRDLPPGQEPSEINDLYPYAAAFNRKNAWEDLKATFAPVPHNNPGAVKPKSYIQARIMGGGSSINGQMANRGTPADYDEWSSLGAAGWGWADVLDHAVHGRAAIGAIRR</sequence>
<evidence type="ECO:0000313" key="6">
    <source>
        <dbReference type="EMBL" id="PXW52535.1"/>
    </source>
</evidence>
<dbReference type="PANTHER" id="PTHR11552:SF147">
    <property type="entry name" value="CHOLINE DEHYDROGENASE, MITOCHONDRIAL"/>
    <property type="match status" value="1"/>
</dbReference>
<accession>A0A2V3TUU2</accession>
<name>A0A2V3TUU2_9HYPH</name>
<dbReference type="GO" id="GO:0016614">
    <property type="term" value="F:oxidoreductase activity, acting on CH-OH group of donors"/>
    <property type="evidence" value="ECO:0007669"/>
    <property type="project" value="InterPro"/>
</dbReference>
<dbReference type="PANTHER" id="PTHR11552">
    <property type="entry name" value="GLUCOSE-METHANOL-CHOLINE GMC OXIDOREDUCTASE"/>
    <property type="match status" value="1"/>
</dbReference>
<organism evidence="6 7">
    <name type="scientific">Chelatococcus asaccharovorans</name>
    <dbReference type="NCBI Taxonomy" id="28210"/>
    <lineage>
        <taxon>Bacteria</taxon>
        <taxon>Pseudomonadati</taxon>
        <taxon>Pseudomonadota</taxon>
        <taxon>Alphaproteobacteria</taxon>
        <taxon>Hyphomicrobiales</taxon>
        <taxon>Chelatococcaceae</taxon>
        <taxon>Chelatococcus</taxon>
    </lineage>
</organism>
<dbReference type="Gene3D" id="3.50.50.60">
    <property type="entry name" value="FAD/NAD(P)-binding domain"/>
    <property type="match status" value="1"/>
</dbReference>
<keyword evidence="4" id="KW-0274">FAD</keyword>
<dbReference type="SUPFAM" id="SSF51905">
    <property type="entry name" value="FAD/NAD(P)-binding domain"/>
    <property type="match status" value="1"/>
</dbReference>
<evidence type="ECO:0000256" key="4">
    <source>
        <dbReference type="ARBA" id="ARBA00022827"/>
    </source>
</evidence>
<dbReference type="InterPro" id="IPR036188">
    <property type="entry name" value="FAD/NAD-bd_sf"/>
</dbReference>
<dbReference type="Pfam" id="PF00732">
    <property type="entry name" value="GMC_oxred_N"/>
    <property type="match status" value="1"/>
</dbReference>
<evidence type="ECO:0000256" key="2">
    <source>
        <dbReference type="ARBA" id="ARBA00010790"/>
    </source>
</evidence>
<comment type="caution">
    <text evidence="6">The sequence shown here is derived from an EMBL/GenBank/DDBJ whole genome shotgun (WGS) entry which is preliminary data.</text>
</comment>
<proteinExistence type="inferred from homology"/>
<dbReference type="GO" id="GO:0050660">
    <property type="term" value="F:flavin adenine dinucleotide binding"/>
    <property type="evidence" value="ECO:0007669"/>
    <property type="project" value="InterPro"/>
</dbReference>
<comment type="similarity">
    <text evidence="2">Belongs to the GMC oxidoreductase family.</text>
</comment>
<dbReference type="Proteomes" id="UP000248021">
    <property type="component" value="Unassembled WGS sequence"/>
</dbReference>
<reference evidence="6 7" key="1">
    <citation type="submission" date="2018-05" db="EMBL/GenBank/DDBJ databases">
        <title>Genomic Encyclopedia of Type Strains, Phase IV (KMG-IV): sequencing the most valuable type-strain genomes for metagenomic binning, comparative biology and taxonomic classification.</title>
        <authorList>
            <person name="Goeker M."/>
        </authorList>
    </citation>
    <scope>NUCLEOTIDE SEQUENCE [LARGE SCALE GENOMIC DNA]</scope>
    <source>
        <strain evidence="6 7">DSM 6462</strain>
    </source>
</reference>
<dbReference type="InterPro" id="IPR000172">
    <property type="entry name" value="GMC_OxRdtase_N"/>
</dbReference>
<feature type="domain" description="Glucose-methanol-choline oxidoreductase N-terminal" evidence="5">
    <location>
        <begin position="4"/>
        <end position="129"/>
    </location>
</feature>
<dbReference type="EMBL" id="QJJK01000016">
    <property type="protein sequence ID" value="PXW52535.1"/>
    <property type="molecule type" value="Genomic_DNA"/>
</dbReference>
<comment type="cofactor">
    <cofactor evidence="1">
        <name>FAD</name>
        <dbReference type="ChEBI" id="CHEBI:57692"/>
    </cofactor>
</comment>
<evidence type="ECO:0000259" key="5">
    <source>
        <dbReference type="Pfam" id="PF00732"/>
    </source>
</evidence>
<dbReference type="AlphaFoldDB" id="A0A2V3TUU2"/>
<keyword evidence="3" id="KW-0285">Flavoprotein</keyword>
<protein>
    <submittedName>
        <fullName evidence="6">GMC oxidoreductase</fullName>
    </submittedName>
</protein>
<gene>
    <name evidence="6" type="ORF">C7450_116109</name>
</gene>
<dbReference type="InterPro" id="IPR012132">
    <property type="entry name" value="GMC_OxRdtase"/>
</dbReference>
<keyword evidence="7" id="KW-1185">Reference proteome</keyword>
<evidence type="ECO:0000313" key="7">
    <source>
        <dbReference type="Proteomes" id="UP000248021"/>
    </source>
</evidence>
<evidence type="ECO:0000256" key="1">
    <source>
        <dbReference type="ARBA" id="ARBA00001974"/>
    </source>
</evidence>